<dbReference type="AlphaFoldDB" id="A0A101I2F9"/>
<comment type="caution">
    <text evidence="1">The sequence shown here is derived from an EMBL/GenBank/DDBJ whole genome shotgun (WGS) entry which is preliminary data.</text>
</comment>
<proteinExistence type="predicted"/>
<evidence type="ECO:0000313" key="1">
    <source>
        <dbReference type="EMBL" id="KUK87786.1"/>
    </source>
</evidence>
<dbReference type="Proteomes" id="UP000053467">
    <property type="component" value="Unassembled WGS sequence"/>
</dbReference>
<reference evidence="2" key="1">
    <citation type="journal article" date="2015" name="MBio">
        <title>Genome-Resolved Metagenomic Analysis Reveals Roles for Candidate Phyla and Other Microbial Community Members in Biogeochemical Transformations in Oil Reservoirs.</title>
        <authorList>
            <person name="Hu P."/>
            <person name="Tom L."/>
            <person name="Singh A."/>
            <person name="Thomas B.C."/>
            <person name="Baker B.J."/>
            <person name="Piceno Y.M."/>
            <person name="Andersen G.L."/>
            <person name="Banfield J.F."/>
        </authorList>
    </citation>
    <scope>NUCLEOTIDE SEQUENCE [LARGE SCALE GENOMIC DNA]</scope>
</reference>
<evidence type="ECO:0000313" key="2">
    <source>
        <dbReference type="Proteomes" id="UP000053467"/>
    </source>
</evidence>
<accession>A0A101I2F9</accession>
<protein>
    <submittedName>
        <fullName evidence="1">Uncharacterized protein</fullName>
    </submittedName>
</protein>
<sequence>MLKKIFKSLFFYKNKKELNLKKTIIENILNEIGIKERPDIIESMESIKTEILQKVLKNLKDTKYYKNNNSENKILLQVYLQPDKKIEEYQSIIENNIKLLSTDLEYFNLRVEEDLKEFEIKLKENKDKTFKIKSIIDLNNRINKKYVKLFNKNFKEDYAYEDLIKNNSISKYAFDLIIDKGTNNLNEILKNVISTIDKSKELLKTNSFFEIRYAFKTYYNNKVKEIEQENKEEL</sequence>
<dbReference type="EMBL" id="LGGX01000002">
    <property type="protein sequence ID" value="KUK87786.1"/>
    <property type="molecule type" value="Genomic_DNA"/>
</dbReference>
<name>A0A101I2F9_UNCT6</name>
<organism evidence="1 2">
    <name type="scientific">candidate division TA06 bacterium 34_109</name>
    <dbReference type="NCBI Taxonomy" id="1635277"/>
    <lineage>
        <taxon>Bacteria</taxon>
        <taxon>Bacteria division TA06</taxon>
    </lineage>
</organism>
<gene>
    <name evidence="1" type="ORF">XE03_0305</name>
</gene>